<dbReference type="AlphaFoldDB" id="A0A7W5B8E2"/>
<evidence type="ECO:0000256" key="1">
    <source>
        <dbReference type="SAM" id="SignalP"/>
    </source>
</evidence>
<reference evidence="2 3" key="1">
    <citation type="submission" date="2020-08" db="EMBL/GenBank/DDBJ databases">
        <title>Genomic Encyclopedia of Type Strains, Phase III (KMG-III): the genomes of soil and plant-associated and newly described type strains.</title>
        <authorList>
            <person name="Whitman W."/>
        </authorList>
    </citation>
    <scope>NUCLEOTIDE SEQUENCE [LARGE SCALE GENOMIC DNA]</scope>
    <source>
        <strain evidence="2 3">CECT 8897</strain>
    </source>
</reference>
<proteinExistence type="predicted"/>
<organism evidence="2 3">
    <name type="scientific">Pseudoduganella violacea</name>
    <dbReference type="NCBI Taxonomy" id="1715466"/>
    <lineage>
        <taxon>Bacteria</taxon>
        <taxon>Pseudomonadati</taxon>
        <taxon>Pseudomonadota</taxon>
        <taxon>Betaproteobacteria</taxon>
        <taxon>Burkholderiales</taxon>
        <taxon>Oxalobacteraceae</taxon>
        <taxon>Telluria group</taxon>
        <taxon>Pseudoduganella</taxon>
    </lineage>
</organism>
<keyword evidence="3" id="KW-1185">Reference proteome</keyword>
<protein>
    <submittedName>
        <fullName evidence="2">Uncharacterized protein</fullName>
    </submittedName>
</protein>
<keyword evidence="1" id="KW-0732">Signal</keyword>
<dbReference type="EMBL" id="JACHXD010000002">
    <property type="protein sequence ID" value="MBB3117705.1"/>
    <property type="molecule type" value="Genomic_DNA"/>
</dbReference>
<evidence type="ECO:0000313" key="3">
    <source>
        <dbReference type="Proteomes" id="UP000541535"/>
    </source>
</evidence>
<gene>
    <name evidence="2" type="ORF">FHS03_000731</name>
</gene>
<evidence type="ECO:0000313" key="2">
    <source>
        <dbReference type="EMBL" id="MBB3117705.1"/>
    </source>
</evidence>
<accession>A0A7W5B8E2</accession>
<feature type="signal peptide" evidence="1">
    <location>
        <begin position="1"/>
        <end position="19"/>
    </location>
</feature>
<comment type="caution">
    <text evidence="2">The sequence shown here is derived from an EMBL/GenBank/DDBJ whole genome shotgun (WGS) entry which is preliminary data.</text>
</comment>
<name>A0A7W5B8E2_9BURK</name>
<dbReference type="RefSeq" id="WP_183439676.1">
    <property type="nucleotide sequence ID" value="NZ_JACHXD010000002.1"/>
</dbReference>
<sequence length="127" mass="13792">MMKNHLLPALLFISINAHAQFMQAEAVFSSKSVRLKTLLLDPEKGIVAASATVTQGACSGHIAGIGKINGRTLLLEPYVKAESHEQCVLQVSFDQKWTKGKVEGKNCAAYLGTSCGWEGQEVYRKTP</sequence>
<feature type="chain" id="PRO_5031528821" evidence="1">
    <location>
        <begin position="20"/>
        <end position="127"/>
    </location>
</feature>
<dbReference type="Proteomes" id="UP000541535">
    <property type="component" value="Unassembled WGS sequence"/>
</dbReference>